<sequence length="39" mass="4378">MGLVGTHFGDFVGILFILILAVMLDMCIIENGKFYFILL</sequence>
<evidence type="ECO:0000313" key="2">
    <source>
        <dbReference type="EMBL" id="GAT78818.1"/>
    </source>
</evidence>
<feature type="transmembrane region" description="Helical" evidence="1">
    <location>
        <begin position="12"/>
        <end position="29"/>
    </location>
</feature>
<dbReference type="EMBL" id="BDDM01000326">
    <property type="protein sequence ID" value="GAT78818.1"/>
    <property type="molecule type" value="Genomic_DNA"/>
</dbReference>
<keyword evidence="1" id="KW-1133">Transmembrane helix</keyword>
<dbReference type="Proteomes" id="UP000092731">
    <property type="component" value="Unassembled WGS sequence"/>
</dbReference>
<reference evidence="3" key="1">
    <citation type="submission" date="2016-05" db="EMBL/GenBank/DDBJ databases">
        <title>Draft genome sequences of four strains of Ehrlichia ruminantium, a tick-borne pathogen of ruminants, isolated from Zimbabwe, The Gambia and Ghana.</title>
        <authorList>
            <person name="Nakao R."/>
            <person name="Jongejan F."/>
            <person name="Sugimoto C."/>
        </authorList>
    </citation>
    <scope>NUCLEOTIDE SEQUENCE [LARGE SCALE GENOMIC DNA]</scope>
    <source>
        <strain evidence="3">Pokoase 417</strain>
    </source>
</reference>
<evidence type="ECO:0000313" key="3">
    <source>
        <dbReference type="Proteomes" id="UP000092731"/>
    </source>
</evidence>
<gene>
    <name evidence="2" type="ORF">EHRUM3_10500</name>
</gene>
<evidence type="ECO:0000256" key="1">
    <source>
        <dbReference type="SAM" id="Phobius"/>
    </source>
</evidence>
<keyword evidence="1" id="KW-0812">Transmembrane</keyword>
<organism evidence="2 3">
    <name type="scientific">Ehrlichia ruminantium</name>
    <name type="common">heartwater rickettsia</name>
    <name type="synonym">Cowdria ruminantium</name>
    <dbReference type="NCBI Taxonomy" id="779"/>
    <lineage>
        <taxon>Bacteria</taxon>
        <taxon>Pseudomonadati</taxon>
        <taxon>Pseudomonadota</taxon>
        <taxon>Alphaproteobacteria</taxon>
        <taxon>Rickettsiales</taxon>
        <taxon>Anaplasmataceae</taxon>
        <taxon>Ehrlichia</taxon>
    </lineage>
</organism>
<keyword evidence="1" id="KW-0472">Membrane</keyword>
<comment type="caution">
    <text evidence="2">The sequence shown here is derived from an EMBL/GenBank/DDBJ whole genome shotgun (WGS) entry which is preliminary data.</text>
</comment>
<proteinExistence type="predicted"/>
<dbReference type="AlphaFoldDB" id="A0A170TEZ8"/>
<protein>
    <submittedName>
        <fullName evidence="2">Uncharacterized protein</fullName>
    </submittedName>
</protein>
<name>A0A170TEZ8_EHRRU</name>
<accession>A0A170TEZ8</accession>